<keyword evidence="2" id="KW-0805">Transcription regulation</keyword>
<dbReference type="PANTHER" id="PTHR31429:SF86">
    <property type="entry name" value="WRKY TRANSCRIPTION FACTOR 61-RELATED"/>
    <property type="match status" value="1"/>
</dbReference>
<accession>A0AAD1ZV36</accession>
<evidence type="ECO:0000256" key="4">
    <source>
        <dbReference type="ARBA" id="ARBA00023163"/>
    </source>
</evidence>
<evidence type="ECO:0000256" key="3">
    <source>
        <dbReference type="ARBA" id="ARBA00023125"/>
    </source>
</evidence>
<dbReference type="Proteomes" id="UP000834106">
    <property type="component" value="Chromosome 13"/>
</dbReference>
<sequence>MEIGLRKADLGEMVKEENKAAESDGDERGSAEKIVLQDYRLERKKAEMGKVIEENQRLKMYLELILKDYRALQMQYKDFVQQEPKKSTSASAVNIHQNTEGSELMSLSLGISSSSDRKNDKTYSITKRKVDGEDKAGLALGLICKFKGPKTTPAESSTNNLSSENSIEEVKKEAMKIWPQNKFPNTVKNREHEVSLQNLTKRPRVSVRVRCDTPTMDDGCRWRKYGQKISKGNPRPRAYYRCAVAPSCPVRKQVQRCVDNMSILLTYEGIHNHPLPVSATAMASTTSAAASMLISGSKTSISGTNFNGLNFYYPNSPISSSPLCPSITLDLTPTSFPSSSLSHLSRLHNFTQTHSTTNFNFTSLDTNAFPISWTNGIHNYGNQHCSNKNQICSFNFGAQPQETLHWQSLSSQDTIAAATKAITLNPRFQSALSAALTSVIGSGSAQQGNQTLADNKSSQNTKSSEPFPVLSSFLSAANANKCALNFLDKSHDRDHLI</sequence>
<dbReference type="SMART" id="SM00774">
    <property type="entry name" value="WRKY"/>
    <property type="match status" value="1"/>
</dbReference>
<dbReference type="GO" id="GO:0005634">
    <property type="term" value="C:nucleus"/>
    <property type="evidence" value="ECO:0007669"/>
    <property type="project" value="UniProtKB-SubCell"/>
</dbReference>
<dbReference type="PANTHER" id="PTHR31429">
    <property type="entry name" value="WRKY TRANSCRIPTION FACTOR 36-RELATED"/>
    <property type="match status" value="1"/>
</dbReference>
<evidence type="ECO:0000313" key="8">
    <source>
        <dbReference type="EMBL" id="CAI9773745.1"/>
    </source>
</evidence>
<organism evidence="8 9">
    <name type="scientific">Fraxinus pennsylvanica</name>
    <dbReference type="NCBI Taxonomy" id="56036"/>
    <lineage>
        <taxon>Eukaryota</taxon>
        <taxon>Viridiplantae</taxon>
        <taxon>Streptophyta</taxon>
        <taxon>Embryophyta</taxon>
        <taxon>Tracheophyta</taxon>
        <taxon>Spermatophyta</taxon>
        <taxon>Magnoliopsida</taxon>
        <taxon>eudicotyledons</taxon>
        <taxon>Gunneridae</taxon>
        <taxon>Pentapetalae</taxon>
        <taxon>asterids</taxon>
        <taxon>lamiids</taxon>
        <taxon>Lamiales</taxon>
        <taxon>Oleaceae</taxon>
        <taxon>Oleeae</taxon>
        <taxon>Fraxinus</taxon>
    </lineage>
</organism>
<dbReference type="Gene3D" id="2.20.25.80">
    <property type="entry name" value="WRKY domain"/>
    <property type="match status" value="1"/>
</dbReference>
<dbReference type="PROSITE" id="PS50811">
    <property type="entry name" value="WRKY"/>
    <property type="match status" value="1"/>
</dbReference>
<dbReference type="AlphaFoldDB" id="A0AAD1ZV36"/>
<protein>
    <recommendedName>
        <fullName evidence="7">WRKY domain-containing protein</fullName>
    </recommendedName>
</protein>
<dbReference type="EMBL" id="OU503048">
    <property type="protein sequence ID" value="CAI9773745.1"/>
    <property type="molecule type" value="Genomic_DNA"/>
</dbReference>
<evidence type="ECO:0000313" key="9">
    <source>
        <dbReference type="Proteomes" id="UP000834106"/>
    </source>
</evidence>
<dbReference type="InterPro" id="IPR003657">
    <property type="entry name" value="WRKY_dom"/>
</dbReference>
<evidence type="ECO:0000256" key="5">
    <source>
        <dbReference type="ARBA" id="ARBA00023242"/>
    </source>
</evidence>
<dbReference type="InterPro" id="IPR044810">
    <property type="entry name" value="WRKY_plant"/>
</dbReference>
<evidence type="ECO:0000256" key="2">
    <source>
        <dbReference type="ARBA" id="ARBA00023015"/>
    </source>
</evidence>
<evidence type="ECO:0000256" key="1">
    <source>
        <dbReference type="ARBA" id="ARBA00004123"/>
    </source>
</evidence>
<reference evidence="8" key="1">
    <citation type="submission" date="2023-05" db="EMBL/GenBank/DDBJ databases">
        <authorList>
            <person name="Huff M."/>
        </authorList>
    </citation>
    <scope>NUCLEOTIDE SEQUENCE</scope>
</reference>
<comment type="subcellular location">
    <subcellularLocation>
        <location evidence="1">Nucleus</location>
    </subcellularLocation>
</comment>
<feature type="domain" description="WRKY" evidence="7">
    <location>
        <begin position="211"/>
        <end position="276"/>
    </location>
</feature>
<keyword evidence="4" id="KW-0804">Transcription</keyword>
<feature type="region of interest" description="Disordered" evidence="6">
    <location>
        <begin position="445"/>
        <end position="464"/>
    </location>
</feature>
<dbReference type="InterPro" id="IPR036576">
    <property type="entry name" value="WRKY_dom_sf"/>
</dbReference>
<evidence type="ECO:0000256" key="6">
    <source>
        <dbReference type="SAM" id="MobiDB-lite"/>
    </source>
</evidence>
<evidence type="ECO:0000259" key="7">
    <source>
        <dbReference type="PROSITE" id="PS50811"/>
    </source>
</evidence>
<gene>
    <name evidence="8" type="ORF">FPE_LOCUS21175</name>
</gene>
<dbReference type="Pfam" id="PF03106">
    <property type="entry name" value="WRKY"/>
    <property type="match status" value="1"/>
</dbReference>
<keyword evidence="9" id="KW-1185">Reference proteome</keyword>
<proteinExistence type="predicted"/>
<dbReference type="GO" id="GO:0003700">
    <property type="term" value="F:DNA-binding transcription factor activity"/>
    <property type="evidence" value="ECO:0007669"/>
    <property type="project" value="InterPro"/>
</dbReference>
<dbReference type="SUPFAM" id="SSF118290">
    <property type="entry name" value="WRKY DNA-binding domain"/>
    <property type="match status" value="1"/>
</dbReference>
<name>A0AAD1ZV36_9LAMI</name>
<dbReference type="GO" id="GO:0043565">
    <property type="term" value="F:sequence-specific DNA binding"/>
    <property type="evidence" value="ECO:0007669"/>
    <property type="project" value="InterPro"/>
</dbReference>
<keyword evidence="5" id="KW-0539">Nucleus</keyword>
<keyword evidence="3" id="KW-0238">DNA-binding</keyword>